<feature type="domain" description="M23ase beta-sheet core" evidence="1">
    <location>
        <begin position="268"/>
        <end position="376"/>
    </location>
</feature>
<evidence type="ECO:0000259" key="1">
    <source>
        <dbReference type="Pfam" id="PF01551"/>
    </source>
</evidence>
<dbReference type="Pfam" id="PF01551">
    <property type="entry name" value="Peptidase_M23"/>
    <property type="match status" value="1"/>
</dbReference>
<dbReference type="InterPro" id="IPR050570">
    <property type="entry name" value="Cell_wall_metabolism_enzyme"/>
</dbReference>
<dbReference type="RefSeq" id="WP_345438440.1">
    <property type="nucleotide sequence ID" value="NZ_BAABKO010000003.1"/>
</dbReference>
<keyword evidence="3" id="KW-1185">Reference proteome</keyword>
<dbReference type="PANTHER" id="PTHR21666:SF270">
    <property type="entry name" value="MUREIN HYDROLASE ACTIVATOR ENVC"/>
    <property type="match status" value="1"/>
</dbReference>
<reference evidence="3" key="1">
    <citation type="journal article" date="2019" name="Int. J. Syst. Evol. Microbiol.">
        <title>The Global Catalogue of Microorganisms (GCM) 10K type strain sequencing project: providing services to taxonomists for standard genome sequencing and annotation.</title>
        <authorList>
            <consortium name="The Broad Institute Genomics Platform"/>
            <consortium name="The Broad Institute Genome Sequencing Center for Infectious Disease"/>
            <person name="Wu L."/>
            <person name="Ma J."/>
        </authorList>
    </citation>
    <scope>NUCLEOTIDE SEQUENCE [LARGE SCALE GENOMIC DNA]</scope>
    <source>
        <strain evidence="3">JCM 18537</strain>
    </source>
</reference>
<gene>
    <name evidence="2" type="ORF">GCM10023351_18860</name>
</gene>
<dbReference type="PANTHER" id="PTHR21666">
    <property type="entry name" value="PEPTIDASE-RELATED"/>
    <property type="match status" value="1"/>
</dbReference>
<protein>
    <recommendedName>
        <fullName evidence="1">M23ase beta-sheet core domain-containing protein</fullName>
    </recommendedName>
</protein>
<dbReference type="SUPFAM" id="SSF51261">
    <property type="entry name" value="Duplicated hybrid motif"/>
    <property type="match status" value="1"/>
</dbReference>
<organism evidence="2 3">
    <name type="scientific">Microbacterium gilvum</name>
    <dbReference type="NCBI Taxonomy" id="1336204"/>
    <lineage>
        <taxon>Bacteria</taxon>
        <taxon>Bacillati</taxon>
        <taxon>Actinomycetota</taxon>
        <taxon>Actinomycetes</taxon>
        <taxon>Micrococcales</taxon>
        <taxon>Microbacteriaceae</taxon>
        <taxon>Microbacterium</taxon>
    </lineage>
</organism>
<dbReference type="EMBL" id="BAABKO010000003">
    <property type="protein sequence ID" value="GAA4774690.1"/>
    <property type="molecule type" value="Genomic_DNA"/>
</dbReference>
<comment type="caution">
    <text evidence="2">The sequence shown here is derived from an EMBL/GenBank/DDBJ whole genome shotgun (WGS) entry which is preliminary data.</text>
</comment>
<dbReference type="CDD" id="cd12797">
    <property type="entry name" value="M23_peptidase"/>
    <property type="match status" value="1"/>
</dbReference>
<name>A0ABP9A7Q1_9MICO</name>
<evidence type="ECO:0000313" key="3">
    <source>
        <dbReference type="Proteomes" id="UP001501645"/>
    </source>
</evidence>
<dbReference type="Proteomes" id="UP001501645">
    <property type="component" value="Unassembled WGS sequence"/>
</dbReference>
<accession>A0ABP9A7Q1</accession>
<dbReference type="InterPro" id="IPR011055">
    <property type="entry name" value="Dup_hybrid_motif"/>
</dbReference>
<evidence type="ECO:0000313" key="2">
    <source>
        <dbReference type="EMBL" id="GAA4774690.1"/>
    </source>
</evidence>
<sequence>MVDDLSDAWAEIRKMQKKIRRLENTTMLEDSAIENGRMRFIGGELRLDSGATLTLIGTMNANGTVNITGLLNGSGQLVWSGSVEFTGPWNFEGDGTISGDVTATGKWTQNGPIDINGAWSLDGDGDITGDVDLTGDMNVVGGGKIIVGTGSNIVQLDSTFNSPRANFGLSQIVGSPTGQSFTFTMPGSTDVIYFTNGTIRIPNIQDLPSGTAAKYVVADLLGNLYLSSGVGGGGDPEPGEDLGNFQWPFPLTSVTSEYGPRTTPYTGFHEGIDFGISPAVAGAPIIAAGDGVVAVSQGGSPSTGWGNYVRITHTLDGGQQVSTLYGHMNATPLVGVGATVTKGQVIGYVGNTGNSFGAHLHFETWMGTSYGTHINPRSFMAAYGPE</sequence>
<proteinExistence type="predicted"/>
<dbReference type="InterPro" id="IPR016047">
    <property type="entry name" value="M23ase_b-sheet_dom"/>
</dbReference>
<dbReference type="Gene3D" id="2.70.70.10">
    <property type="entry name" value="Glucose Permease (Domain IIA)"/>
    <property type="match status" value="1"/>
</dbReference>